<dbReference type="AlphaFoldDB" id="A0A2C5ZTP9"/>
<dbReference type="GO" id="GO:0046872">
    <property type="term" value="F:metal ion binding"/>
    <property type="evidence" value="ECO:0007669"/>
    <property type="project" value="UniProtKB-KW"/>
</dbReference>
<comment type="caution">
    <text evidence="9">The sequence shown here is derived from an EMBL/GenBank/DDBJ whole genome shotgun (WGS) entry which is preliminary data.</text>
</comment>
<evidence type="ECO:0000256" key="7">
    <source>
        <dbReference type="SAM" id="SignalP"/>
    </source>
</evidence>
<dbReference type="InterPro" id="IPR011330">
    <property type="entry name" value="Glyco_hydro/deAcase_b/a-brl"/>
</dbReference>
<evidence type="ECO:0000256" key="3">
    <source>
        <dbReference type="ARBA" id="ARBA00022729"/>
    </source>
</evidence>
<dbReference type="PANTHER" id="PTHR46471">
    <property type="entry name" value="CHITIN DEACETYLASE"/>
    <property type="match status" value="1"/>
</dbReference>
<organism evidence="9 10">
    <name type="scientific">Ophiocordyceps australis</name>
    <dbReference type="NCBI Taxonomy" id="1399860"/>
    <lineage>
        <taxon>Eukaryota</taxon>
        <taxon>Fungi</taxon>
        <taxon>Dikarya</taxon>
        <taxon>Ascomycota</taxon>
        <taxon>Pezizomycotina</taxon>
        <taxon>Sordariomycetes</taxon>
        <taxon>Hypocreomycetidae</taxon>
        <taxon>Hypocreales</taxon>
        <taxon>Ophiocordycipitaceae</taxon>
        <taxon>Ophiocordyceps</taxon>
    </lineage>
</organism>
<dbReference type="Gene3D" id="3.20.20.370">
    <property type="entry name" value="Glycoside hydrolase/deacetylase"/>
    <property type="match status" value="1"/>
</dbReference>
<evidence type="ECO:0000256" key="2">
    <source>
        <dbReference type="ARBA" id="ARBA00022723"/>
    </source>
</evidence>
<dbReference type="SUPFAM" id="SSF88713">
    <property type="entry name" value="Glycoside hydrolase/deacetylase"/>
    <property type="match status" value="1"/>
</dbReference>
<feature type="domain" description="NodB homology" evidence="8">
    <location>
        <begin position="46"/>
        <end position="233"/>
    </location>
</feature>
<feature type="signal peptide" evidence="7">
    <location>
        <begin position="1"/>
        <end position="16"/>
    </location>
</feature>
<dbReference type="CDD" id="cd10951">
    <property type="entry name" value="CE4_ClCDA_like"/>
    <property type="match status" value="1"/>
</dbReference>
<keyword evidence="10" id="KW-1185">Reference proteome</keyword>
<name>A0A2C5ZTP9_9HYPO</name>
<accession>A0A2C5ZTP9</accession>
<dbReference type="EMBL" id="NJEU01000023">
    <property type="protein sequence ID" value="PHH83203.1"/>
    <property type="molecule type" value="Genomic_DNA"/>
</dbReference>
<dbReference type="Pfam" id="PF01522">
    <property type="entry name" value="Polysacc_deac_1"/>
    <property type="match status" value="1"/>
</dbReference>
<evidence type="ECO:0000313" key="9">
    <source>
        <dbReference type="EMBL" id="PHH83203.1"/>
    </source>
</evidence>
<evidence type="ECO:0000256" key="6">
    <source>
        <dbReference type="ARBA" id="ARBA00023285"/>
    </source>
</evidence>
<protein>
    <recommendedName>
        <fullName evidence="8">NodB homology domain-containing protein</fullName>
    </recommendedName>
</protein>
<keyword evidence="3 7" id="KW-0732">Signal</keyword>
<keyword evidence="2" id="KW-0479">Metal-binding</keyword>
<dbReference type="PROSITE" id="PS51677">
    <property type="entry name" value="NODB"/>
    <property type="match status" value="1"/>
</dbReference>
<evidence type="ECO:0000313" key="10">
    <source>
        <dbReference type="Proteomes" id="UP000224854"/>
    </source>
</evidence>
<dbReference type="Proteomes" id="UP000224854">
    <property type="component" value="Unassembled WGS sequence"/>
</dbReference>
<keyword evidence="4" id="KW-0378">Hydrolase</keyword>
<dbReference type="InterPro" id="IPR002509">
    <property type="entry name" value="NODB_dom"/>
</dbReference>
<evidence type="ECO:0000259" key="8">
    <source>
        <dbReference type="PROSITE" id="PS51677"/>
    </source>
</evidence>
<gene>
    <name evidence="9" type="ORF">CDD82_3128</name>
</gene>
<evidence type="ECO:0000256" key="4">
    <source>
        <dbReference type="ARBA" id="ARBA00022801"/>
    </source>
</evidence>
<keyword evidence="5" id="KW-0119">Carbohydrate metabolism</keyword>
<evidence type="ECO:0000256" key="1">
    <source>
        <dbReference type="ARBA" id="ARBA00001941"/>
    </source>
</evidence>
<feature type="chain" id="PRO_5013084171" description="NodB homology domain-containing protein" evidence="7">
    <location>
        <begin position="17"/>
        <end position="245"/>
    </location>
</feature>
<comment type="cofactor">
    <cofactor evidence="1">
        <name>Co(2+)</name>
        <dbReference type="ChEBI" id="CHEBI:48828"/>
    </cofactor>
</comment>
<dbReference type="PANTHER" id="PTHR46471:SF2">
    <property type="entry name" value="CHITIN DEACETYLASE-RELATED"/>
    <property type="match status" value="1"/>
</dbReference>
<proteinExistence type="predicted"/>
<dbReference type="GO" id="GO:0016810">
    <property type="term" value="F:hydrolase activity, acting on carbon-nitrogen (but not peptide) bonds"/>
    <property type="evidence" value="ECO:0007669"/>
    <property type="project" value="InterPro"/>
</dbReference>
<keyword evidence="6" id="KW-0170">Cobalt</keyword>
<dbReference type="GO" id="GO:0005975">
    <property type="term" value="P:carbohydrate metabolic process"/>
    <property type="evidence" value="ECO:0007669"/>
    <property type="project" value="InterPro"/>
</dbReference>
<sequence>MLPVLALGALLQGALASPVALEATNFARQASAVPFGQVISSCTVPGAFALTFDDGPYIYTMELLDKLDAAGLKATFFLNGQNIDYINNYQAVLQRMVNSGHQIASHTYNHADLTTLGEDGVRAQMTELDDHLRSLVGVAPTYMRPPYFSTNDNVLRILRDMQYHVINADIDTLDYQYATPETNYQALDRFTSLFNGGGSISLMHDWHVTTVQQLVPNVIPIVQASGRRSMTVGECMGDPAQNWYR</sequence>
<reference evidence="9 10" key="1">
    <citation type="submission" date="2017-06" db="EMBL/GenBank/DDBJ databases">
        <title>Ant-infecting Ophiocordyceps genomes reveal a high diversity of potential behavioral manipulation genes and a possible major role for enterotoxins.</title>
        <authorList>
            <person name="De Bekker C."/>
            <person name="Evans H.C."/>
            <person name="Brachmann A."/>
            <person name="Hughes D.P."/>
        </authorList>
    </citation>
    <scope>NUCLEOTIDE SEQUENCE [LARGE SCALE GENOMIC DNA]</scope>
    <source>
        <strain evidence="9 10">1348a</strain>
    </source>
</reference>
<dbReference type="OrthoDB" id="407355at2759"/>
<evidence type="ECO:0000256" key="5">
    <source>
        <dbReference type="ARBA" id="ARBA00023277"/>
    </source>
</evidence>